<dbReference type="RefSeq" id="WP_076120371.1">
    <property type="nucleotide sequence ID" value="NZ_MPTC01000019.1"/>
</dbReference>
<keyword evidence="1" id="KW-0812">Transmembrane</keyword>
<gene>
    <name evidence="2" type="ORF">BSK52_19810</name>
</gene>
<name>A0A1R0XSJ4_9BACL</name>
<dbReference type="InterPro" id="IPR021529">
    <property type="entry name" value="DUF2798"/>
</dbReference>
<evidence type="ECO:0000313" key="2">
    <source>
        <dbReference type="EMBL" id="OMD38134.1"/>
    </source>
</evidence>
<keyword evidence="1" id="KW-1133">Transmembrane helix</keyword>
<accession>A0A1R0XSJ4</accession>
<evidence type="ECO:0000313" key="3">
    <source>
        <dbReference type="Proteomes" id="UP000187439"/>
    </source>
</evidence>
<protein>
    <recommendedName>
        <fullName evidence="4">DUF2798 domain-containing protein</fullName>
    </recommendedName>
</protein>
<sequence>MNQEARLPRNGKEGALYGAIICTLTVLFMSSINIILGVGEFNGEVALTILKVFPIIWVIVMIIEPVVIGRIAEKLTATFTQPTDSFNAKILFRILFTVLGMSFCMTFIGDMIGNGLSSQTFNHFLANWPRSFLIALFAESILIQPFARFVMVKLHASQDKKKSSAAGVTIHGLSEQKS</sequence>
<dbReference type="Proteomes" id="UP000187439">
    <property type="component" value="Unassembled WGS sequence"/>
</dbReference>
<feature type="transmembrane region" description="Helical" evidence="1">
    <location>
        <begin position="90"/>
        <end position="112"/>
    </location>
</feature>
<comment type="caution">
    <text evidence="2">The sequence shown here is derived from an EMBL/GenBank/DDBJ whole genome shotgun (WGS) entry which is preliminary data.</text>
</comment>
<organism evidence="2 3">
    <name type="scientific">Paenibacillus odorifer</name>
    <dbReference type="NCBI Taxonomy" id="189426"/>
    <lineage>
        <taxon>Bacteria</taxon>
        <taxon>Bacillati</taxon>
        <taxon>Bacillota</taxon>
        <taxon>Bacilli</taxon>
        <taxon>Bacillales</taxon>
        <taxon>Paenibacillaceae</taxon>
        <taxon>Paenibacillus</taxon>
    </lineage>
</organism>
<dbReference type="EMBL" id="MPTC01000019">
    <property type="protein sequence ID" value="OMD38134.1"/>
    <property type="molecule type" value="Genomic_DNA"/>
</dbReference>
<reference evidence="2 3" key="1">
    <citation type="submission" date="2016-10" db="EMBL/GenBank/DDBJ databases">
        <title>Paenibacillus species isolates.</title>
        <authorList>
            <person name="Beno S.M."/>
        </authorList>
    </citation>
    <scope>NUCLEOTIDE SEQUENCE [LARGE SCALE GENOMIC DNA]</scope>
    <source>
        <strain evidence="2 3">FSL H7-0710</strain>
    </source>
</reference>
<feature type="transmembrane region" description="Helical" evidence="1">
    <location>
        <begin position="132"/>
        <end position="151"/>
    </location>
</feature>
<proteinExistence type="predicted"/>
<evidence type="ECO:0008006" key="4">
    <source>
        <dbReference type="Google" id="ProtNLM"/>
    </source>
</evidence>
<evidence type="ECO:0000256" key="1">
    <source>
        <dbReference type="SAM" id="Phobius"/>
    </source>
</evidence>
<dbReference type="AlphaFoldDB" id="A0A1R0XSJ4"/>
<feature type="transmembrane region" description="Helical" evidence="1">
    <location>
        <begin position="15"/>
        <end position="39"/>
    </location>
</feature>
<dbReference type="Pfam" id="PF11391">
    <property type="entry name" value="DUF2798"/>
    <property type="match status" value="2"/>
</dbReference>
<feature type="transmembrane region" description="Helical" evidence="1">
    <location>
        <begin position="45"/>
        <end position="69"/>
    </location>
</feature>
<keyword evidence="1" id="KW-0472">Membrane</keyword>